<feature type="domain" description="Thioredoxin" evidence="2">
    <location>
        <begin position="938"/>
        <end position="1078"/>
    </location>
</feature>
<dbReference type="OrthoDB" id="209942at2"/>
<dbReference type="Gene3D" id="3.40.30.10">
    <property type="entry name" value="Glutaredoxin"/>
    <property type="match status" value="1"/>
</dbReference>
<dbReference type="PANTHER" id="PTHR42852">
    <property type="entry name" value="THIOL:DISULFIDE INTERCHANGE PROTEIN DSBE"/>
    <property type="match status" value="1"/>
</dbReference>
<dbReference type="InterPro" id="IPR000866">
    <property type="entry name" value="AhpC/TSA"/>
</dbReference>
<dbReference type="EMBL" id="CP036262">
    <property type="protein sequence ID" value="QDS96444.1"/>
    <property type="molecule type" value="Genomic_DNA"/>
</dbReference>
<feature type="compositionally biased region" description="Acidic residues" evidence="1">
    <location>
        <begin position="818"/>
        <end position="832"/>
    </location>
</feature>
<gene>
    <name evidence="3" type="primary">resA_7</name>
    <name evidence="3" type="ORF">FF011L_52550</name>
</gene>
<proteinExistence type="predicted"/>
<feature type="region of interest" description="Disordered" evidence="1">
    <location>
        <begin position="557"/>
        <end position="587"/>
    </location>
</feature>
<dbReference type="CDD" id="cd02966">
    <property type="entry name" value="TlpA_like_family"/>
    <property type="match status" value="1"/>
</dbReference>
<dbReference type="AlphaFoldDB" id="A0A517MNJ3"/>
<dbReference type="PANTHER" id="PTHR42852:SF17">
    <property type="entry name" value="THIOREDOXIN-LIKE PROTEIN HI_1115"/>
    <property type="match status" value="1"/>
</dbReference>
<accession>A0A517MNJ3</accession>
<evidence type="ECO:0000259" key="2">
    <source>
        <dbReference type="PROSITE" id="PS51352"/>
    </source>
</evidence>
<dbReference type="InterPro" id="IPR036249">
    <property type="entry name" value="Thioredoxin-like_sf"/>
</dbReference>
<dbReference type="InterPro" id="IPR050553">
    <property type="entry name" value="Thioredoxin_ResA/DsbE_sf"/>
</dbReference>
<evidence type="ECO:0000313" key="3">
    <source>
        <dbReference type="EMBL" id="QDS96444.1"/>
    </source>
</evidence>
<dbReference type="SUPFAM" id="SSF52833">
    <property type="entry name" value="Thioredoxin-like"/>
    <property type="match status" value="1"/>
</dbReference>
<dbReference type="PROSITE" id="PS51352">
    <property type="entry name" value="THIOREDOXIN_2"/>
    <property type="match status" value="1"/>
</dbReference>
<keyword evidence="4" id="KW-1185">Reference proteome</keyword>
<dbReference type="Pfam" id="PF00578">
    <property type="entry name" value="AhpC-TSA"/>
    <property type="match status" value="1"/>
</dbReference>
<dbReference type="Proteomes" id="UP000320672">
    <property type="component" value="Chromosome"/>
</dbReference>
<name>A0A517MNJ3_9BACT</name>
<dbReference type="GO" id="GO:0016209">
    <property type="term" value="F:antioxidant activity"/>
    <property type="evidence" value="ECO:0007669"/>
    <property type="project" value="InterPro"/>
</dbReference>
<dbReference type="GO" id="GO:0016491">
    <property type="term" value="F:oxidoreductase activity"/>
    <property type="evidence" value="ECO:0007669"/>
    <property type="project" value="InterPro"/>
</dbReference>
<sequence length="1078" mass="118136">MCCFLFSPQESSSRTLPEADAATVRKGNATCFGTLRTVPIAATGKAKKASTQMPKDLRRSAPKAIGVRHDFALFAMPKAWSAILLSLVVGFTSFSSGPLSADSPSEIRLLKKQFASGELIGVTEQDELSWKHPNFTAPFAFPLESVTSVTFAAPAEAITAEGQFGLYLQDGSLLYGDLTALNEDLIGLRTTAFGELQLKRQQVQRIFRWRSGEDCLYVGPGSASQWKQTADSVWQQSGNGLITEIPGSQLSKDISLPDRAIIEIKIGWQQAANFRLLLGSDPTADAEDKEGIQNQQAQLQRAQGINTRQQLPKPSQAFAIEAWDGDLVLLRELDKTADIMQLDTMAQKNGYLQLSILLDQTSGRIMVQNMDGKVLGDMTLTGKDVKPQTGLLFKVMRGTTRLDSLVIREGKEGMFTSANRKSATVWTENQEAFEGTLQSLTDEGKSLVFDVAGESKTIAAADVLQVILNRPQTTVPNADATQHRIALSTHSGMRILGKVQSVEKGQLTLLSENAATPVQVDFDSIRDFTPVSTGEQAANWIDKVDTTDLLSDILSSKPASLSSRKPTDKPENANQPAGKSKPGRIGAFRSAGTELRGRLEDGQASEQESCFVFAPVLANNAVAFKPKADGQIVYRESPPSSPPTTTSNRNAAIQMRVAMQRVVVNGVVQMQRVNANANAQKPRSFSSPTLHLRSGDTVECEILSINEDETSIRYKGDLKAILPNDQIRAIELMAVQTNTIEPEKQERLLTVPRMRRDNPPTHLLVSTDGDYLRGRLTYMDDRMVRIETRLEEREIDRKYIAQIIWLHADEIRDFSADEKEDEESDQEADDSEKETSPEAIVEIPKYADLAGQVQAIRADNSRLSFAATSVKNGVIAGINPYLGECTQEIKSVDRLLFGKSIQQDDASLPFAEWRLQHAPDPLVFRAGAGGGMDGQGSPLVGQPAPDFELKLLGGENYRLSEHKGQVIVLDFWASWCGPCMQAMPGLDAMVEEFNHPNLQLIAVNLQESEERIRQALERLKIDPIVAMDETGDIAQRYEATAIPQTVVITPDGKVSHLFVGGGARTLEQLRSAISEALN</sequence>
<protein>
    <submittedName>
        <fullName evidence="3">Thiol-disulfide oxidoreductase ResA</fullName>
    </submittedName>
</protein>
<feature type="region of interest" description="Disordered" evidence="1">
    <location>
        <begin position="816"/>
        <end position="839"/>
    </location>
</feature>
<dbReference type="InterPro" id="IPR013766">
    <property type="entry name" value="Thioredoxin_domain"/>
</dbReference>
<reference evidence="3 4" key="1">
    <citation type="submission" date="2019-02" db="EMBL/GenBank/DDBJ databases">
        <title>Deep-cultivation of Planctomycetes and their phenomic and genomic characterization uncovers novel biology.</title>
        <authorList>
            <person name="Wiegand S."/>
            <person name="Jogler M."/>
            <person name="Boedeker C."/>
            <person name="Pinto D."/>
            <person name="Vollmers J."/>
            <person name="Rivas-Marin E."/>
            <person name="Kohn T."/>
            <person name="Peeters S.H."/>
            <person name="Heuer A."/>
            <person name="Rast P."/>
            <person name="Oberbeckmann S."/>
            <person name="Bunk B."/>
            <person name="Jeske O."/>
            <person name="Meyerdierks A."/>
            <person name="Storesund J.E."/>
            <person name="Kallscheuer N."/>
            <person name="Luecker S."/>
            <person name="Lage O.M."/>
            <person name="Pohl T."/>
            <person name="Merkel B.J."/>
            <person name="Hornburger P."/>
            <person name="Mueller R.-W."/>
            <person name="Bruemmer F."/>
            <person name="Labrenz M."/>
            <person name="Spormann A.M."/>
            <person name="Op den Camp H."/>
            <person name="Overmann J."/>
            <person name="Amann R."/>
            <person name="Jetten M.S.M."/>
            <person name="Mascher T."/>
            <person name="Medema M.H."/>
            <person name="Devos D.P."/>
            <person name="Kaster A.-K."/>
            <person name="Ovreas L."/>
            <person name="Rohde M."/>
            <person name="Galperin M.Y."/>
            <person name="Jogler C."/>
        </authorList>
    </citation>
    <scope>NUCLEOTIDE SEQUENCE [LARGE SCALE GENOMIC DNA]</scope>
    <source>
        <strain evidence="3 4">FF011L</strain>
    </source>
</reference>
<evidence type="ECO:0000256" key="1">
    <source>
        <dbReference type="SAM" id="MobiDB-lite"/>
    </source>
</evidence>
<evidence type="ECO:0000313" key="4">
    <source>
        <dbReference type="Proteomes" id="UP000320672"/>
    </source>
</evidence>
<organism evidence="3 4">
    <name type="scientific">Roseimaritima multifibrata</name>
    <dbReference type="NCBI Taxonomy" id="1930274"/>
    <lineage>
        <taxon>Bacteria</taxon>
        <taxon>Pseudomonadati</taxon>
        <taxon>Planctomycetota</taxon>
        <taxon>Planctomycetia</taxon>
        <taxon>Pirellulales</taxon>
        <taxon>Pirellulaceae</taxon>
        <taxon>Roseimaritima</taxon>
    </lineage>
</organism>
<dbReference type="KEGG" id="rml:FF011L_52550"/>